<dbReference type="EMBL" id="LR796956">
    <property type="protein sequence ID" value="CAB4177485.1"/>
    <property type="molecule type" value="Genomic_DNA"/>
</dbReference>
<dbReference type="EMBL" id="LR797467">
    <property type="protein sequence ID" value="CAB4218552.1"/>
    <property type="molecule type" value="Genomic_DNA"/>
</dbReference>
<reference evidence="3" key="1">
    <citation type="submission" date="2020-05" db="EMBL/GenBank/DDBJ databases">
        <authorList>
            <person name="Chiriac C."/>
            <person name="Salcher M."/>
            <person name="Ghai R."/>
            <person name="Kavagutti S V."/>
        </authorList>
    </citation>
    <scope>NUCLEOTIDE SEQUENCE</scope>
</reference>
<evidence type="ECO:0000313" key="2">
    <source>
        <dbReference type="EMBL" id="CAB4177485.1"/>
    </source>
</evidence>
<evidence type="ECO:0000313" key="4">
    <source>
        <dbReference type="EMBL" id="CAB4218552.1"/>
    </source>
</evidence>
<dbReference type="EMBL" id="LR797299">
    <property type="protein sequence ID" value="CAB4199627.1"/>
    <property type="molecule type" value="Genomic_DNA"/>
</dbReference>
<organism evidence="3">
    <name type="scientific">uncultured Caudovirales phage</name>
    <dbReference type="NCBI Taxonomy" id="2100421"/>
    <lineage>
        <taxon>Viruses</taxon>
        <taxon>Duplodnaviria</taxon>
        <taxon>Heunggongvirae</taxon>
        <taxon>Uroviricota</taxon>
        <taxon>Caudoviricetes</taxon>
        <taxon>Peduoviridae</taxon>
        <taxon>Maltschvirus</taxon>
        <taxon>Maltschvirus maltsch</taxon>
    </lineage>
</organism>
<name>A0A6J5RYQ7_9CAUD</name>
<sequence>MPRLVERNTSFGGNGLNPSPVPNDPGAASPNIVPTLDKPGVVGLDMLGGAGGFAGGVVRNTIGTLGEVINSPLEIVTGEIAQARLSGAIAHGDTSVSDRYISMVTDQGMSISDVADQMANDGVAVTGGVAHDLLIGVFLDPFNLIAAGFGKALDVGKRSADIQTRVSQTAANTASDQAARNGASVEDIAWLKGAKGRELLGHMYGQAAGRLGGVKKGMAQAMLGRSAGLAATAIGVNTLSKILDAAQGFSRGEDLLRAAGVGANNIALTAASELVVRRAFGETRKTAMVKAKIVAASNGVNDGESFAAFARATGFSPDTADFSLAEVQQEWNALHDLIGGTKPVNREQVLLKNIIERDTAGLVNENIGQAGVLPVLKSEIATDEVGLRRQILTQREANISENLFTLSSAASDAERASLAADEFIRNLTPVIGEEAARAAWAKVIADIPVGKQSSLNMLAEAMYSSQILRYGTVADGFAAAKSSLLARLNGSGRAKVLAALPENTRTLIINQAERFSLVAKDTLTDKGYSDLLKALQSDTLTIEEKAQQALHAVYKYSVLSKQYDAKSFEKIIRSEPQKAVDSLTNTLKQYSVDSFAKEVPHTNWRGADAILPELEQMSRIADSGEYKIVFEPTTASSAPNRIYTDLVGKDTSRFGVDLWTPITNDVMKVDIGDRNKLGKMVDYLNGERMTSMVVANTLHRMQEYVVSKNIPLSRAQVMAIHRELTDYGFKTKGSIRTAADDEFGGGTVGILEKIINQTATTDPAAALALHSMSTSGELRRMIFWAAQGDLNKVGITTKFTGWLKTQDKFFGRAVTELADKMYPGLKFRLSPIFGIQEVVESKWWNLMRGYQDEWKLPVPGGELRWGNKRVYDIVGPDGKIQKLDALEIMTESMILDRVELKYAQELASINMYFNGQVTDQILAIGQNNEQFSKGLISGFFQTNPAPYKNMDYLKFVSAEGLDSLSENLAQRMQQAAPAQWATWLAMAGGNKRGAALLFLKERQQLIRSRSTARAYWESQKHYGVGFGRQYDDTPVKNLDRLSRDTGKIVRNGLHSDRNRELRRANDALSLIHADAAAIGYSKDSLMAVEDAMRALNDATDLPINAKNVLTKRGQATLDTAMEKLSIAKANLRREFEAAVARKQTVKNILMKDGLSQPLATEMASLFVVAERRREMLPPVSNAISKALKGEQIPAEAIAALKDHLMKIRMARTEEESLWNAIGYGLDNAMNNADRTHFFNPGRGFLEKSINHPVFGLYPTSYMFGKVLPEYARMLYLSPTKGVAGLVLAPYMSILKKVSFGKFSPEDWGKYAPLVGFSAAMKIRQAMVESMNQNPDPNGPNPIVYMFANILVPGIPTEISASFSAPVRTVANKVAAGGTPGFGDIAYGAQQLAGNAIGLGRTATQTANILDYAGKSIEQHGGGIAGIIGTAGETIGDAAQGVQDFIMNKR</sequence>
<evidence type="ECO:0008006" key="5">
    <source>
        <dbReference type="Google" id="ProtNLM"/>
    </source>
</evidence>
<accession>A0A6J5RYQ7</accession>
<protein>
    <recommendedName>
        <fullName evidence="5">Large polyvalent protein associated domain-containing protein</fullName>
    </recommendedName>
</protein>
<evidence type="ECO:0000256" key="1">
    <source>
        <dbReference type="SAM" id="MobiDB-lite"/>
    </source>
</evidence>
<feature type="region of interest" description="Disordered" evidence="1">
    <location>
        <begin position="1"/>
        <end position="30"/>
    </location>
</feature>
<evidence type="ECO:0000313" key="3">
    <source>
        <dbReference type="EMBL" id="CAB4199627.1"/>
    </source>
</evidence>
<proteinExistence type="predicted"/>
<gene>
    <name evidence="2" type="ORF">UFOVP1005_3</name>
    <name evidence="3" type="ORF">UFOVP1344_3</name>
    <name evidence="4" type="ORF">UFOVP1602_37</name>
</gene>